<proteinExistence type="predicted"/>
<evidence type="ECO:0000313" key="1">
    <source>
        <dbReference type="EMBL" id="CAA9517498.1"/>
    </source>
</evidence>
<accession>A0A6J4T9P2</accession>
<dbReference type="AlphaFoldDB" id="A0A6J4T9P2"/>
<organism evidence="1">
    <name type="scientific">uncultured Rubrobacteraceae bacterium</name>
    <dbReference type="NCBI Taxonomy" id="349277"/>
    <lineage>
        <taxon>Bacteria</taxon>
        <taxon>Bacillati</taxon>
        <taxon>Actinomycetota</taxon>
        <taxon>Rubrobacteria</taxon>
        <taxon>Rubrobacterales</taxon>
        <taxon>Rubrobacteraceae</taxon>
        <taxon>environmental samples</taxon>
    </lineage>
</organism>
<dbReference type="Pfam" id="PF15698">
    <property type="entry name" value="Phosphatase"/>
    <property type="match status" value="1"/>
</dbReference>
<dbReference type="EMBL" id="CADCVK010000504">
    <property type="protein sequence ID" value="CAA9517498.1"/>
    <property type="molecule type" value="Genomic_DNA"/>
</dbReference>
<dbReference type="InterPro" id="IPR031423">
    <property type="entry name" value="Phosphatase_SCO2771"/>
</dbReference>
<protein>
    <recommendedName>
        <fullName evidence="2">Phosphatase</fullName>
    </recommendedName>
</protein>
<reference evidence="1" key="1">
    <citation type="submission" date="2020-02" db="EMBL/GenBank/DDBJ databases">
        <authorList>
            <person name="Meier V. D."/>
        </authorList>
    </citation>
    <scope>NUCLEOTIDE SEQUENCE</scope>
    <source>
        <strain evidence="1">AVDCRST_MAG12</strain>
    </source>
</reference>
<evidence type="ECO:0008006" key="2">
    <source>
        <dbReference type="Google" id="ProtNLM"/>
    </source>
</evidence>
<name>A0A6J4T9P2_9ACTN</name>
<gene>
    <name evidence="1" type="ORF">AVDCRST_MAG12-3571</name>
</gene>
<sequence length="262" mass="27636">MRRALLNSVAMTLRIDEHAERLLAATVAGGSTSHGAENNLRKIRLMIEADPNNTYGMEDLLRDVTFEEAYDAVSRQLGNPPDSEETPGRGRIDPARTAEELLKAGDRIRAVAGAGGRIVFATGHPGALLAYYLGVARWAEELGGEILTVETGGRYGDRGAWLDWVGPVGVLGNRASLRHTHSPEPMRDVLRGAGGVDLVVADHGFAGAAVADGVPAVAVMDTNDPAFAVAVRRGADVTAVPMDDNRPPNSYGVALEVLKGGP</sequence>